<protein>
    <submittedName>
        <fullName evidence="2">Integrase catalytic core protein</fullName>
    </submittedName>
</protein>
<evidence type="ECO:0000259" key="1">
    <source>
        <dbReference type="Pfam" id="PF07727"/>
    </source>
</evidence>
<dbReference type="InterPro" id="IPR013103">
    <property type="entry name" value="RVT_2"/>
</dbReference>
<accession>A0A2P4Y147</accession>
<evidence type="ECO:0000313" key="3">
    <source>
        <dbReference type="Proteomes" id="UP000237271"/>
    </source>
</evidence>
<feature type="domain" description="Reverse transcriptase Ty1/copia-type" evidence="1">
    <location>
        <begin position="41"/>
        <end position="123"/>
    </location>
</feature>
<name>A0A2P4Y147_9STRA</name>
<sequence length="144" mass="16431">MANMNSIRMVLAVCMAFNYIMEQLDADTAFLNYGLRDIVYMAASAWNKIIDRVFLQNGFKNCEADQCVYAKRTKNGFVYGCLYVDDMIIAAKTVEEISEVKDALNNAFKMKKLGTAKFILNTSMLMIKPTRYIDDVAERFGQKD</sequence>
<dbReference type="EMBL" id="NCKW01006465">
    <property type="protein sequence ID" value="POM71543.1"/>
    <property type="molecule type" value="Genomic_DNA"/>
</dbReference>
<gene>
    <name evidence="2" type="ORF">PHPALM_11875</name>
</gene>
<dbReference type="Pfam" id="PF07727">
    <property type="entry name" value="RVT_2"/>
    <property type="match status" value="1"/>
</dbReference>
<dbReference type="OrthoDB" id="122169at2759"/>
<dbReference type="AlphaFoldDB" id="A0A2P4Y147"/>
<evidence type="ECO:0000313" key="2">
    <source>
        <dbReference type="EMBL" id="POM71543.1"/>
    </source>
</evidence>
<dbReference type="Proteomes" id="UP000237271">
    <property type="component" value="Unassembled WGS sequence"/>
</dbReference>
<proteinExistence type="predicted"/>
<keyword evidence="3" id="KW-1185">Reference proteome</keyword>
<reference evidence="2 3" key="1">
    <citation type="journal article" date="2017" name="Genome Biol. Evol.">
        <title>Phytophthora megakarya and P. palmivora, closely related causal agents of cacao black pod rot, underwent increases in genome sizes and gene numbers by different mechanisms.</title>
        <authorList>
            <person name="Ali S.S."/>
            <person name="Shao J."/>
            <person name="Lary D.J."/>
            <person name="Kronmiller B."/>
            <person name="Shen D."/>
            <person name="Strem M.D."/>
            <person name="Amoako-Attah I."/>
            <person name="Akrofi A.Y."/>
            <person name="Begoude B.A."/>
            <person name="Ten Hoopen G.M."/>
            <person name="Coulibaly K."/>
            <person name="Kebe B.I."/>
            <person name="Melnick R.L."/>
            <person name="Guiltinan M.J."/>
            <person name="Tyler B.M."/>
            <person name="Meinhardt L.W."/>
            <person name="Bailey B.A."/>
        </authorList>
    </citation>
    <scope>NUCLEOTIDE SEQUENCE [LARGE SCALE GENOMIC DNA]</scope>
    <source>
        <strain evidence="3">sbr112.9</strain>
    </source>
</reference>
<comment type="caution">
    <text evidence="2">The sequence shown here is derived from an EMBL/GenBank/DDBJ whole genome shotgun (WGS) entry which is preliminary data.</text>
</comment>
<organism evidence="2 3">
    <name type="scientific">Phytophthora palmivora</name>
    <dbReference type="NCBI Taxonomy" id="4796"/>
    <lineage>
        <taxon>Eukaryota</taxon>
        <taxon>Sar</taxon>
        <taxon>Stramenopiles</taxon>
        <taxon>Oomycota</taxon>
        <taxon>Peronosporomycetes</taxon>
        <taxon>Peronosporales</taxon>
        <taxon>Peronosporaceae</taxon>
        <taxon>Phytophthora</taxon>
    </lineage>
</organism>